<dbReference type="InterPro" id="IPR027417">
    <property type="entry name" value="P-loop_NTPase"/>
</dbReference>
<accession>A0A0K0JEU1</accession>
<evidence type="ECO:0000313" key="4">
    <source>
        <dbReference type="WormBase" id="Bm4476c"/>
    </source>
</evidence>
<dbReference type="AlphaFoldDB" id="A0A0K0JEU1"/>
<dbReference type="GeneID" id="6104097"/>
<dbReference type="EMBL" id="LN857010">
    <property type="protein sequence ID" value="CDP99737.1"/>
    <property type="molecule type" value="Genomic_DNA"/>
</dbReference>
<name>A0A0K0JEU1_BRUMA</name>
<reference evidence="2" key="1">
    <citation type="journal article" date="2007" name="Science">
        <title>Draft genome of the filarial nematode parasite Brugia malayi.</title>
        <authorList>
            <person name="Ghedin E."/>
            <person name="Wang S."/>
            <person name="Spiro D."/>
            <person name="Caler E."/>
            <person name="Zhao Q."/>
            <person name="Crabtree J."/>
            <person name="Allen J.E."/>
            <person name="Delcher A.L."/>
            <person name="Guiliano D.B."/>
            <person name="Miranda-Saavedra D."/>
            <person name="Angiuoli S.V."/>
            <person name="Creasy T."/>
            <person name="Amedeo P."/>
            <person name="Haas B."/>
            <person name="El-Sayed N.M."/>
            <person name="Wortman J.R."/>
            <person name="Feldblyum T."/>
            <person name="Tallon L."/>
            <person name="Schatz M."/>
            <person name="Shumway M."/>
            <person name="Koo H."/>
            <person name="Salzberg S.L."/>
            <person name="Schobel S."/>
            <person name="Pertea M."/>
            <person name="Pop M."/>
            <person name="White O."/>
            <person name="Barton G.J."/>
            <person name="Carlow C.K."/>
            <person name="Crawford M.J."/>
            <person name="Daub J."/>
            <person name="Dimmic M.W."/>
            <person name="Estes C.F."/>
            <person name="Foster J.M."/>
            <person name="Ganatra M."/>
            <person name="Gregory W.F."/>
            <person name="Johnson N.M."/>
            <person name="Jin J."/>
            <person name="Komuniecki R."/>
            <person name="Korf I."/>
            <person name="Kumar S."/>
            <person name="Laney S."/>
            <person name="Li B.W."/>
            <person name="Li W."/>
            <person name="Lindblom T.H."/>
            <person name="Lustigman S."/>
            <person name="Ma D."/>
            <person name="Maina C.V."/>
            <person name="Martin D.M."/>
            <person name="McCarter J.P."/>
            <person name="McReynolds L."/>
            <person name="Mitreva M."/>
            <person name="Nutman T.B."/>
            <person name="Parkinson J."/>
            <person name="Peregrin-Alvarez J.M."/>
            <person name="Poole C."/>
            <person name="Ren Q."/>
            <person name="Saunders L."/>
            <person name="Sluder A.E."/>
            <person name="Smith K."/>
            <person name="Stanke M."/>
            <person name="Unnasch T.R."/>
            <person name="Ware J."/>
            <person name="Wei A.D."/>
            <person name="Weil G."/>
            <person name="Williams D.J."/>
            <person name="Zhang Y."/>
            <person name="Williams S.A."/>
            <person name="Fraser-Liggett C."/>
            <person name="Slatko B."/>
            <person name="Blaxter M.L."/>
            <person name="Scott A.L."/>
        </authorList>
    </citation>
    <scope>NUCLEOTIDE SEQUENCE</scope>
    <source>
        <strain evidence="2">FR3</strain>
    </source>
</reference>
<protein>
    <submittedName>
        <fullName evidence="2">BMA-DDX-15, isoform c</fullName>
    </submittedName>
</protein>
<dbReference type="RefSeq" id="XP_042933185.1">
    <property type="nucleotide sequence ID" value="XM_043077251.1"/>
</dbReference>
<feature type="compositionally biased region" description="Basic and acidic residues" evidence="1">
    <location>
        <begin position="1"/>
        <end position="16"/>
    </location>
</feature>
<sequence>MSSRHKLDIEDGDRKRERDRRKSRSKSRSPRRNRSRSRDRGWERSRSPNEKPRRSAVEINPFSGQPYTQRYFEIFKKRTTLPVWEYKDKFLEVLDKNQVCFLIGLMLVIIIKKKKKNVLKIVLCLFDCSFI</sequence>
<reference evidence="2" key="2">
    <citation type="submission" date="2012-12" db="EMBL/GenBank/DDBJ databases">
        <authorList>
            <person name="Gao Y.W."/>
            <person name="Fan S.T."/>
            <person name="Sun H.T."/>
            <person name="Wang Z."/>
            <person name="Gao X.L."/>
            <person name="Li Y.G."/>
            <person name="Wang T.C."/>
            <person name="Zhang K."/>
            <person name="Xu W.W."/>
            <person name="Yu Z.J."/>
            <person name="Xia X.Z."/>
        </authorList>
    </citation>
    <scope>NUCLEOTIDE SEQUENCE</scope>
    <source>
        <strain evidence="2">FR3</strain>
    </source>
</reference>
<feature type="region of interest" description="Disordered" evidence="1">
    <location>
        <begin position="1"/>
        <end position="61"/>
    </location>
</feature>
<gene>
    <name evidence="4" type="primary">bma-ddx-15</name>
    <name evidence="2" type="synonym">Bma-ddx-15</name>
    <name evidence="4" type="ORF">Bm4476</name>
    <name evidence="3" type="ORF">BM_BM4476</name>
    <name evidence="2" type="ORF">BM_Bm4476</name>
</gene>
<accession>A0A4E9F4T1</accession>
<reference evidence="3" key="3">
    <citation type="submission" date="2019-04" db="EMBL/GenBank/DDBJ databases">
        <authorList>
            <person name="Howe K."/>
            <person name="Paulini M."/>
            <person name="Williams G."/>
        </authorList>
    </citation>
    <scope>NUCLEOTIDE SEQUENCE [LARGE SCALE GENOMIC DNA]</scope>
    <source>
        <strain evidence="3">FR3</strain>
    </source>
</reference>
<organism evidence="2">
    <name type="scientific">Brugia malayi</name>
    <name type="common">Filarial nematode worm</name>
    <dbReference type="NCBI Taxonomy" id="6279"/>
    <lineage>
        <taxon>Eukaryota</taxon>
        <taxon>Metazoa</taxon>
        <taxon>Ecdysozoa</taxon>
        <taxon>Nematoda</taxon>
        <taxon>Chromadorea</taxon>
        <taxon>Rhabditida</taxon>
        <taxon>Spirurina</taxon>
        <taxon>Spiruromorpha</taxon>
        <taxon>Filarioidea</taxon>
        <taxon>Onchocercidae</taxon>
        <taxon>Brugia</taxon>
    </lineage>
</organism>
<dbReference type="EMBL" id="CAAKNF010000192">
    <property type="protein sequence ID" value="VIO91803.1"/>
    <property type="molecule type" value="Genomic_DNA"/>
</dbReference>
<dbReference type="OrthoDB" id="10253254at2759"/>
<evidence type="ECO:0000313" key="2">
    <source>
        <dbReference type="EMBL" id="CDP99737.1"/>
    </source>
</evidence>
<feature type="compositionally biased region" description="Basic and acidic residues" evidence="1">
    <location>
        <begin position="36"/>
        <end position="56"/>
    </location>
</feature>
<evidence type="ECO:0000256" key="1">
    <source>
        <dbReference type="SAM" id="MobiDB-lite"/>
    </source>
</evidence>
<feature type="compositionally biased region" description="Basic residues" evidence="1">
    <location>
        <begin position="17"/>
        <end position="35"/>
    </location>
</feature>
<dbReference type="WormBase" id="Bm4476c">
    <property type="protein sequence ID" value="BM20674"/>
    <property type="gene ID" value="WBGene00224737"/>
    <property type="gene designation" value="Bma-ddx-15"/>
</dbReference>
<evidence type="ECO:0000313" key="3">
    <source>
        <dbReference type="EMBL" id="VIO91803.1"/>
    </source>
</evidence>
<dbReference type="Gene3D" id="3.40.50.300">
    <property type="entry name" value="P-loop containing nucleotide triphosphate hydrolases"/>
    <property type="match status" value="1"/>
</dbReference>
<proteinExistence type="predicted"/>